<dbReference type="InterPro" id="IPR013783">
    <property type="entry name" value="Ig-like_fold"/>
</dbReference>
<evidence type="ECO:0000259" key="1">
    <source>
        <dbReference type="Pfam" id="PF19190"/>
    </source>
</evidence>
<dbReference type="OrthoDB" id="1113138at2"/>
<dbReference type="InterPro" id="IPR011044">
    <property type="entry name" value="Quino_amine_DH_bsu"/>
</dbReference>
<comment type="caution">
    <text evidence="2">The sequence shown here is derived from an EMBL/GenBank/DDBJ whole genome shotgun (WGS) entry which is preliminary data.</text>
</comment>
<protein>
    <recommendedName>
        <fullName evidence="1">BACON domain-containing protein</fullName>
    </recommendedName>
</protein>
<dbReference type="Gene3D" id="2.60.40.10">
    <property type="entry name" value="Immunoglobulins"/>
    <property type="match status" value="1"/>
</dbReference>
<gene>
    <name evidence="2" type="ORF">BC643_1756</name>
</gene>
<proteinExistence type="predicted"/>
<dbReference type="Pfam" id="PF19190">
    <property type="entry name" value="BACON_2"/>
    <property type="match status" value="2"/>
</dbReference>
<dbReference type="EMBL" id="RAPN01000001">
    <property type="protein sequence ID" value="RKD91403.1"/>
    <property type="molecule type" value="Genomic_DNA"/>
</dbReference>
<dbReference type="SUPFAM" id="SSF50969">
    <property type="entry name" value="YVTN repeat-like/Quinoprotein amine dehydrogenase"/>
    <property type="match status" value="1"/>
</dbReference>
<dbReference type="Proteomes" id="UP000283387">
    <property type="component" value="Unassembled WGS sequence"/>
</dbReference>
<reference evidence="2 3" key="1">
    <citation type="submission" date="2018-09" db="EMBL/GenBank/DDBJ databases">
        <title>Genomic Encyclopedia of Archaeal and Bacterial Type Strains, Phase II (KMG-II): from individual species to whole genera.</title>
        <authorList>
            <person name="Goeker M."/>
        </authorList>
    </citation>
    <scope>NUCLEOTIDE SEQUENCE [LARGE SCALE GENOMIC DNA]</scope>
    <source>
        <strain evidence="2 3">DSM 27148</strain>
    </source>
</reference>
<accession>A0A419W7F5</accession>
<keyword evidence="3" id="KW-1185">Reference proteome</keyword>
<sequence>MLHTKNKNGKAGLLATIIILFVLAFNACNSDFLENQENESYFYLEDTVLITNLAQESSLTLLIPDAGNANYTVSIIPKWLEIDEMQGRFNNNTVELHYTVNQLPEFNQMGFYQGQFAIHIEGLGTFYGVIYYGNLGNPTMSISPTSLSLGTSLSATVRITNSSQSGILAWQISDLPDWLTTDQTIGFLYPSESIDITFNREVTNVEYGDYEGTISIQNNSPTPDFRIPVSMKVVDYNDPNYLKQIDGDVVDVEYNKTANLMVLACKSPNMLHLYQTADNTITSIALNETPNCVSIAEDGTGILLGNTNSTVTKIDVAAPSSPTVYSIDCIPYDIVYGSNNWCYITPTEDQWVYFRSMNLETGEVTKSAQEYPVYEKTIIKKIPVKDQLLGTRTTLSPTGILLFDLSPGIAKENVNYWHEGIGPFWFSENGDKFYCNTGKIYSTPEYSDENVNSIDISAIGDLGTNWDYTIKWVDQCEAGNSLFVLRQGQSYNSNWDTSYIEGFNSYNYVKTGTYEPYPVLLTINGTESAYDTRADYVFASKEGTSIYLVKTTKSTYEIGNYWSIEKIDVAE</sequence>
<dbReference type="AlphaFoldDB" id="A0A419W7F5"/>
<dbReference type="InterPro" id="IPR024361">
    <property type="entry name" value="BACON"/>
</dbReference>
<dbReference type="RefSeq" id="WP_120272709.1">
    <property type="nucleotide sequence ID" value="NZ_RAPN01000001.1"/>
</dbReference>
<feature type="domain" description="BACON" evidence="1">
    <location>
        <begin position="140"/>
        <end position="217"/>
    </location>
</feature>
<evidence type="ECO:0000313" key="2">
    <source>
        <dbReference type="EMBL" id="RKD91403.1"/>
    </source>
</evidence>
<name>A0A419W7F5_9BACT</name>
<evidence type="ECO:0000313" key="3">
    <source>
        <dbReference type="Proteomes" id="UP000283387"/>
    </source>
</evidence>
<organism evidence="2 3">
    <name type="scientific">Mangrovibacterium diazotrophicum</name>
    <dbReference type="NCBI Taxonomy" id="1261403"/>
    <lineage>
        <taxon>Bacteria</taxon>
        <taxon>Pseudomonadati</taxon>
        <taxon>Bacteroidota</taxon>
        <taxon>Bacteroidia</taxon>
        <taxon>Marinilabiliales</taxon>
        <taxon>Prolixibacteraceae</taxon>
        <taxon>Mangrovibacterium</taxon>
    </lineage>
</organism>
<feature type="domain" description="BACON" evidence="1">
    <location>
        <begin position="53"/>
        <end position="102"/>
    </location>
</feature>